<evidence type="ECO:0000313" key="3">
    <source>
        <dbReference type="Proteomes" id="UP000290682"/>
    </source>
</evidence>
<organism evidence="2 3">
    <name type="scientific">Crenobacter cavernae</name>
    <dbReference type="NCBI Taxonomy" id="2290923"/>
    <lineage>
        <taxon>Bacteria</taxon>
        <taxon>Pseudomonadati</taxon>
        <taxon>Pseudomonadota</taxon>
        <taxon>Betaproteobacteria</taxon>
        <taxon>Neisseriales</taxon>
        <taxon>Neisseriaceae</taxon>
        <taxon>Crenobacter</taxon>
    </lineage>
</organism>
<keyword evidence="3" id="KW-1185">Reference proteome</keyword>
<sequence>MRGRMNKERGFTLIELMVGILISLIVTLALAKMLVSFLDDHRATEAQLRLSKSLAALNQLAVGELRRTGYAAPECRTYSASSVVNAGLNYPNVASGTLASATLDTVHIENGGSCVRFAYAPPPASAGSSQCERGPYFGLQSSQGQMWVFDASSPTNWRCDKALTPVANNCANGWCRAHNASDLQVQMIASSTATASATTIHLTLSASQGALFNGDAAGERKLKQTVLLRNIASANVKTTP</sequence>
<dbReference type="EMBL" id="REGR01000003">
    <property type="protein sequence ID" value="RXZ44477.1"/>
    <property type="molecule type" value="Genomic_DNA"/>
</dbReference>
<feature type="transmembrane region" description="Helical" evidence="1">
    <location>
        <begin position="12"/>
        <end position="35"/>
    </location>
</feature>
<accession>A0ABY0FE20</accession>
<dbReference type="InterPro" id="IPR045584">
    <property type="entry name" value="Pilin-like"/>
</dbReference>
<dbReference type="NCBIfam" id="TIGR02532">
    <property type="entry name" value="IV_pilin_GFxxxE"/>
    <property type="match status" value="1"/>
</dbReference>
<dbReference type="Pfam" id="PF07963">
    <property type="entry name" value="N_methyl"/>
    <property type="match status" value="1"/>
</dbReference>
<keyword evidence="1" id="KW-0812">Transmembrane</keyword>
<keyword evidence="1" id="KW-1133">Transmembrane helix</keyword>
<protein>
    <submittedName>
        <fullName evidence="2">Prepilin-type N-terminal cleavage/methylation domain-containing protein</fullName>
    </submittedName>
</protein>
<comment type="caution">
    <text evidence="2">The sequence shown here is derived from an EMBL/GenBank/DDBJ whole genome shotgun (WGS) entry which is preliminary data.</text>
</comment>
<dbReference type="InterPro" id="IPR012902">
    <property type="entry name" value="N_methyl_site"/>
</dbReference>
<name>A0ABY0FE20_9NEIS</name>
<evidence type="ECO:0000313" key="2">
    <source>
        <dbReference type="EMBL" id="RXZ44477.1"/>
    </source>
</evidence>
<dbReference type="SUPFAM" id="SSF54523">
    <property type="entry name" value="Pili subunits"/>
    <property type="match status" value="1"/>
</dbReference>
<evidence type="ECO:0000256" key="1">
    <source>
        <dbReference type="SAM" id="Phobius"/>
    </source>
</evidence>
<reference evidence="2 3" key="1">
    <citation type="submission" date="2018-10" db="EMBL/GenBank/DDBJ databases">
        <title>Draft genome of Fastidiocella sp. strain 375T, a bacterium isolated from a karstic cave dripping water.</title>
        <authorList>
            <person name="Coelho C."/>
            <person name="Verissimo A."/>
            <person name="Tiago I."/>
        </authorList>
    </citation>
    <scope>NUCLEOTIDE SEQUENCE [LARGE SCALE GENOMIC DNA]</scope>
    <source>
        <strain evidence="2 3">CAVE-375</strain>
    </source>
</reference>
<keyword evidence="1" id="KW-0472">Membrane</keyword>
<proteinExistence type="predicted"/>
<dbReference type="Proteomes" id="UP000290682">
    <property type="component" value="Unassembled WGS sequence"/>
</dbReference>
<dbReference type="PROSITE" id="PS00409">
    <property type="entry name" value="PROKAR_NTER_METHYL"/>
    <property type="match status" value="1"/>
</dbReference>
<gene>
    <name evidence="2" type="ORF">EBB06_05070</name>
</gene>